<keyword evidence="3" id="KW-1133">Transmembrane helix</keyword>
<gene>
    <name evidence="4" type="ORF">DCR58_07550</name>
</gene>
<feature type="transmembrane region" description="Helical" evidence="3">
    <location>
        <begin position="149"/>
        <end position="170"/>
    </location>
</feature>
<dbReference type="Proteomes" id="UP000262878">
    <property type="component" value="Unassembled WGS sequence"/>
</dbReference>
<dbReference type="AlphaFoldDB" id="A0A348WQ12"/>
<dbReference type="InterPro" id="IPR048254">
    <property type="entry name" value="CDP_ALCOHOL_P_TRANSF_CS"/>
</dbReference>
<comment type="caution">
    <text evidence="4">The sequence shown here is derived from an EMBL/GenBank/DDBJ whole genome shotgun (WGS) entry which is preliminary data.</text>
</comment>
<evidence type="ECO:0000256" key="1">
    <source>
        <dbReference type="ARBA" id="ARBA00022679"/>
    </source>
</evidence>
<dbReference type="InterPro" id="IPR043130">
    <property type="entry name" value="CDP-OH_PTrfase_TM_dom"/>
</dbReference>
<evidence type="ECO:0008006" key="6">
    <source>
        <dbReference type="Google" id="ProtNLM"/>
    </source>
</evidence>
<feature type="transmembrane region" description="Helical" evidence="3">
    <location>
        <begin position="80"/>
        <end position="102"/>
    </location>
</feature>
<name>A0A348WQ12_9GAMM</name>
<dbReference type="GO" id="GO:0008654">
    <property type="term" value="P:phospholipid biosynthetic process"/>
    <property type="evidence" value="ECO:0007669"/>
    <property type="project" value="InterPro"/>
</dbReference>
<evidence type="ECO:0000313" key="4">
    <source>
        <dbReference type="EMBL" id="HAR56624.1"/>
    </source>
</evidence>
<dbReference type="STRING" id="314276.OS145_10932"/>
<accession>A0A348WQ12</accession>
<keyword evidence="3" id="KW-0812">Transmembrane</keyword>
<sequence>MIDRYLIPPLHRLLNKPGQWIAARSITANQVTLIGFIIGMLALPLLAVGAFELALIAILFNRIADGLDGAVARCTETTDAGGFLDIVLDFIFYQAVVVGFILNSPHEHLLPGLFLMLSFVGTGTSFLAFAVQASKRGVDNPHYPNKSMYYMGGLAEGFETFAVFIVLCLLPQHFGTIAWLFGGVCWVTTTTRIWAGFKTLKAYE</sequence>
<dbReference type="GO" id="GO:0016020">
    <property type="term" value="C:membrane"/>
    <property type="evidence" value="ECO:0007669"/>
    <property type="project" value="InterPro"/>
</dbReference>
<comment type="similarity">
    <text evidence="2">Belongs to the CDP-alcohol phosphatidyltransferase class-I family.</text>
</comment>
<feature type="transmembrane region" description="Helical" evidence="3">
    <location>
        <begin position="177"/>
        <end position="197"/>
    </location>
</feature>
<dbReference type="Gene3D" id="1.20.120.1760">
    <property type="match status" value="1"/>
</dbReference>
<evidence type="ECO:0000256" key="3">
    <source>
        <dbReference type="SAM" id="Phobius"/>
    </source>
</evidence>
<dbReference type="PROSITE" id="PS00379">
    <property type="entry name" value="CDP_ALCOHOL_P_TRANSF"/>
    <property type="match status" value="1"/>
</dbReference>
<evidence type="ECO:0000313" key="5">
    <source>
        <dbReference type="Proteomes" id="UP000262878"/>
    </source>
</evidence>
<evidence type="ECO:0000256" key="2">
    <source>
        <dbReference type="RuleBase" id="RU003750"/>
    </source>
</evidence>
<proteinExistence type="inferred from homology"/>
<feature type="transmembrane region" description="Helical" evidence="3">
    <location>
        <begin position="109"/>
        <end position="129"/>
    </location>
</feature>
<keyword evidence="3" id="KW-0472">Membrane</keyword>
<protein>
    <recommendedName>
        <fullName evidence="6">CDP-alcohol phosphatidyltransferase family protein</fullName>
    </recommendedName>
</protein>
<reference evidence="4 5" key="1">
    <citation type="journal article" date="2018" name="Nat. Biotechnol.">
        <title>A standardized bacterial taxonomy based on genome phylogeny substantially revises the tree of life.</title>
        <authorList>
            <person name="Parks D.H."/>
            <person name="Chuvochina M."/>
            <person name="Waite D.W."/>
            <person name="Rinke C."/>
            <person name="Skarshewski A."/>
            <person name="Chaumeil P.A."/>
            <person name="Hugenholtz P."/>
        </authorList>
    </citation>
    <scope>NUCLEOTIDE SEQUENCE [LARGE SCALE GENOMIC DNA]</scope>
    <source>
        <strain evidence="4">UBA9360</strain>
    </source>
</reference>
<dbReference type="GO" id="GO:0016780">
    <property type="term" value="F:phosphotransferase activity, for other substituted phosphate groups"/>
    <property type="evidence" value="ECO:0007669"/>
    <property type="project" value="InterPro"/>
</dbReference>
<dbReference type="InterPro" id="IPR000462">
    <property type="entry name" value="CDP-OH_P_trans"/>
</dbReference>
<organism evidence="4 5">
    <name type="scientific">Idiomarina baltica</name>
    <dbReference type="NCBI Taxonomy" id="190892"/>
    <lineage>
        <taxon>Bacteria</taxon>
        <taxon>Pseudomonadati</taxon>
        <taxon>Pseudomonadota</taxon>
        <taxon>Gammaproteobacteria</taxon>
        <taxon>Alteromonadales</taxon>
        <taxon>Idiomarinaceae</taxon>
        <taxon>Idiomarina</taxon>
    </lineage>
</organism>
<feature type="transmembrane region" description="Helical" evidence="3">
    <location>
        <begin position="33"/>
        <end position="60"/>
    </location>
</feature>
<dbReference type="EMBL" id="DMUP01000173">
    <property type="protein sequence ID" value="HAR56624.1"/>
    <property type="molecule type" value="Genomic_DNA"/>
</dbReference>
<keyword evidence="1 2" id="KW-0808">Transferase</keyword>
<dbReference type="Pfam" id="PF01066">
    <property type="entry name" value="CDP-OH_P_transf"/>
    <property type="match status" value="1"/>
</dbReference>